<dbReference type="SUPFAM" id="SSF46785">
    <property type="entry name" value="Winged helix' DNA-binding domain"/>
    <property type="match status" value="1"/>
</dbReference>
<evidence type="ECO:0000313" key="2">
    <source>
        <dbReference type="Proteomes" id="UP000465810"/>
    </source>
</evidence>
<gene>
    <name evidence="1" type="ORF">GR702_17655</name>
</gene>
<dbReference type="AlphaFoldDB" id="A0A7X4GJT2"/>
<dbReference type="Proteomes" id="UP000465810">
    <property type="component" value="Unassembled WGS sequence"/>
</dbReference>
<dbReference type="RefSeq" id="WP_160987032.1">
    <property type="nucleotide sequence ID" value="NZ_WVTD01000017.1"/>
</dbReference>
<proteinExistence type="predicted"/>
<comment type="caution">
    <text evidence="1">The sequence shown here is derived from an EMBL/GenBank/DDBJ whole genome shotgun (WGS) entry which is preliminary data.</text>
</comment>
<sequence length="104" mass="11770">MRDPALKIAQELMADEDARRVIAELCCWYDDAIPYAREVARDLGMPVEQLRRILHRLIDGGYATYGPLYREDDGMPIGSSYSLTETGEQLRQHMPGFPEAVAGR</sequence>
<organism evidence="1 2">
    <name type="scientific">Novosphingobium silvae</name>
    <dbReference type="NCBI Taxonomy" id="2692619"/>
    <lineage>
        <taxon>Bacteria</taxon>
        <taxon>Pseudomonadati</taxon>
        <taxon>Pseudomonadota</taxon>
        <taxon>Alphaproteobacteria</taxon>
        <taxon>Sphingomonadales</taxon>
        <taxon>Sphingomonadaceae</taxon>
        <taxon>Novosphingobium</taxon>
    </lineage>
</organism>
<dbReference type="InterPro" id="IPR036390">
    <property type="entry name" value="WH_DNA-bd_sf"/>
</dbReference>
<reference evidence="1 2" key="1">
    <citation type="submission" date="2019-12" db="EMBL/GenBank/DDBJ databases">
        <authorList>
            <person name="Feng G."/>
            <person name="Zhu H."/>
        </authorList>
    </citation>
    <scope>NUCLEOTIDE SEQUENCE [LARGE SCALE GENOMIC DNA]</scope>
    <source>
        <strain evidence="1 2">FGD1</strain>
    </source>
</reference>
<keyword evidence="2" id="KW-1185">Reference proteome</keyword>
<evidence type="ECO:0000313" key="1">
    <source>
        <dbReference type="EMBL" id="MYL99590.1"/>
    </source>
</evidence>
<accession>A0A7X4GJT2</accession>
<dbReference type="EMBL" id="WVTD01000017">
    <property type="protein sequence ID" value="MYL99590.1"/>
    <property type="molecule type" value="Genomic_DNA"/>
</dbReference>
<protein>
    <submittedName>
        <fullName evidence="1">Uncharacterized protein</fullName>
    </submittedName>
</protein>
<name>A0A7X4GJT2_9SPHN</name>